<keyword evidence="9" id="KW-0282">Flagellum</keyword>
<comment type="subcellular location">
    <subcellularLocation>
        <location evidence="1 7">Periplasm</location>
    </subcellularLocation>
</comment>
<dbReference type="OrthoDB" id="1669037at2"/>
<name>A0A2T5MDG6_9GAMM</name>
<dbReference type="InterPro" id="IPR041231">
    <property type="entry name" value="FlgA_N"/>
</dbReference>
<dbReference type="RefSeq" id="WP_107940981.1">
    <property type="nucleotide sequence ID" value="NZ_QANS01000005.1"/>
</dbReference>
<accession>A0A2T5MDG6</accession>
<dbReference type="AlphaFoldDB" id="A0A2T5MDG6"/>
<evidence type="ECO:0000313" key="9">
    <source>
        <dbReference type="EMBL" id="PTU30609.1"/>
    </source>
</evidence>
<sequence length="229" mass="24658">MSCKLLVLPLMLCCLAAHAQTQDFESPERIRSIARDYAQQSAGTGTQVEATSIDDRLRLPACTKAPSAFMPQGNNGRGAITVGVRCNAPVAWTLYVPVRISQTMQVLVLNRSLNRGELITADMISFQSRDTATLPYGYLSNLSDATGKTLKRPLVAGSVLSPDAMEMQRIIKRGQSVTVLSHIGGLEVRAQGTALSDAGQGDRLRVENKSSRRVVEGVVLNADSIEVAM</sequence>
<dbReference type="InterPro" id="IPR013974">
    <property type="entry name" value="SAF"/>
</dbReference>
<evidence type="ECO:0000313" key="10">
    <source>
        <dbReference type="Proteomes" id="UP000244248"/>
    </source>
</evidence>
<evidence type="ECO:0000256" key="3">
    <source>
        <dbReference type="ARBA" id="ARBA00014754"/>
    </source>
</evidence>
<comment type="function">
    <text evidence="6 7">Involved in the assembly process of the P-ring formation. It may associate with FlgF on the rod constituting a structure essential for the P-ring assembly or may act as a modulator protein for the P-ring assembly.</text>
</comment>
<proteinExistence type="inferred from homology"/>
<dbReference type="SMART" id="SM00858">
    <property type="entry name" value="SAF"/>
    <property type="match status" value="1"/>
</dbReference>
<evidence type="ECO:0000256" key="4">
    <source>
        <dbReference type="ARBA" id="ARBA00022729"/>
    </source>
</evidence>
<feature type="signal peptide" evidence="7">
    <location>
        <begin position="1"/>
        <end position="19"/>
    </location>
</feature>
<dbReference type="PANTHER" id="PTHR36307:SF1">
    <property type="entry name" value="FLAGELLA BASAL BODY P-RING FORMATION PROTEIN FLGA"/>
    <property type="match status" value="1"/>
</dbReference>
<dbReference type="Gene3D" id="3.90.1210.10">
    <property type="entry name" value="Antifreeze-like/N-acetylneuraminic acid synthase C-terminal domain"/>
    <property type="match status" value="1"/>
</dbReference>
<organism evidence="9 10">
    <name type="scientific">Stenotrophobium rhamnosiphilum</name>
    <dbReference type="NCBI Taxonomy" id="2029166"/>
    <lineage>
        <taxon>Bacteria</taxon>
        <taxon>Pseudomonadati</taxon>
        <taxon>Pseudomonadota</taxon>
        <taxon>Gammaproteobacteria</taxon>
        <taxon>Nevskiales</taxon>
        <taxon>Nevskiaceae</taxon>
        <taxon>Stenotrophobium</taxon>
    </lineage>
</organism>
<evidence type="ECO:0000256" key="6">
    <source>
        <dbReference type="ARBA" id="ARBA00025643"/>
    </source>
</evidence>
<evidence type="ECO:0000256" key="2">
    <source>
        <dbReference type="ARBA" id="ARBA00010474"/>
    </source>
</evidence>
<evidence type="ECO:0000256" key="7">
    <source>
        <dbReference type="RuleBase" id="RU362063"/>
    </source>
</evidence>
<keyword evidence="10" id="KW-1185">Reference proteome</keyword>
<gene>
    <name evidence="9" type="primary">flgA</name>
    <name evidence="9" type="ORF">CJD38_13980</name>
</gene>
<keyword evidence="9" id="KW-0969">Cilium</keyword>
<dbReference type="Pfam" id="PF13144">
    <property type="entry name" value="ChapFlgA"/>
    <property type="match status" value="1"/>
</dbReference>
<evidence type="ECO:0000256" key="5">
    <source>
        <dbReference type="ARBA" id="ARBA00022764"/>
    </source>
</evidence>
<keyword evidence="7" id="KW-1005">Bacterial flagellum biogenesis</keyword>
<dbReference type="Proteomes" id="UP000244248">
    <property type="component" value="Unassembled WGS sequence"/>
</dbReference>
<dbReference type="CDD" id="cd11614">
    <property type="entry name" value="SAF_CpaB_FlgA_like"/>
    <property type="match status" value="1"/>
</dbReference>
<comment type="caution">
    <text evidence="9">The sequence shown here is derived from an EMBL/GenBank/DDBJ whole genome shotgun (WGS) entry which is preliminary data.</text>
</comment>
<dbReference type="GO" id="GO:0042597">
    <property type="term" value="C:periplasmic space"/>
    <property type="evidence" value="ECO:0007669"/>
    <property type="project" value="UniProtKB-SubCell"/>
</dbReference>
<dbReference type="EMBL" id="QANS01000005">
    <property type="protein sequence ID" value="PTU30609.1"/>
    <property type="molecule type" value="Genomic_DNA"/>
</dbReference>
<keyword evidence="4 7" id="KW-0732">Signal</keyword>
<dbReference type="InterPro" id="IPR039246">
    <property type="entry name" value="Flagellar_FlgA"/>
</dbReference>
<comment type="similarity">
    <text evidence="2 7">Belongs to the FlgA family.</text>
</comment>
<evidence type="ECO:0000259" key="8">
    <source>
        <dbReference type="SMART" id="SM00858"/>
    </source>
</evidence>
<feature type="chain" id="PRO_5015367783" description="Flagella basal body P-ring formation protein FlgA" evidence="7">
    <location>
        <begin position="20"/>
        <end position="229"/>
    </location>
</feature>
<keyword evidence="9" id="KW-0966">Cell projection</keyword>
<keyword evidence="5 7" id="KW-0574">Periplasm</keyword>
<dbReference type="Pfam" id="PF17656">
    <property type="entry name" value="ChapFlgA_N"/>
    <property type="match status" value="1"/>
</dbReference>
<reference evidence="9 10" key="1">
    <citation type="submission" date="2018-04" db="EMBL/GenBank/DDBJ databases">
        <title>Novel species isolated from glacier.</title>
        <authorList>
            <person name="Liu Q."/>
            <person name="Xin Y.-H."/>
        </authorList>
    </citation>
    <scope>NUCLEOTIDE SEQUENCE [LARGE SCALE GENOMIC DNA]</scope>
    <source>
        <strain evidence="9 10">GT1R17</strain>
    </source>
</reference>
<protein>
    <recommendedName>
        <fullName evidence="3 7">Flagella basal body P-ring formation protein FlgA</fullName>
    </recommendedName>
</protein>
<dbReference type="GO" id="GO:0044780">
    <property type="term" value="P:bacterial-type flagellum assembly"/>
    <property type="evidence" value="ECO:0007669"/>
    <property type="project" value="InterPro"/>
</dbReference>
<evidence type="ECO:0000256" key="1">
    <source>
        <dbReference type="ARBA" id="ARBA00004418"/>
    </source>
</evidence>
<dbReference type="InterPro" id="IPR017585">
    <property type="entry name" value="SAF_FlgA"/>
</dbReference>
<dbReference type="Gene3D" id="2.30.30.760">
    <property type="match status" value="1"/>
</dbReference>
<dbReference type="NCBIfam" id="TIGR03170">
    <property type="entry name" value="flgA_cterm"/>
    <property type="match status" value="1"/>
</dbReference>
<feature type="domain" description="SAF" evidence="8">
    <location>
        <begin position="104"/>
        <end position="166"/>
    </location>
</feature>
<dbReference type="PANTHER" id="PTHR36307">
    <property type="entry name" value="FLAGELLA BASAL BODY P-RING FORMATION PROTEIN FLGA"/>
    <property type="match status" value="1"/>
</dbReference>